<feature type="transmembrane region" description="Helical" evidence="1">
    <location>
        <begin position="171"/>
        <end position="194"/>
    </location>
</feature>
<evidence type="ECO:0000313" key="5">
    <source>
        <dbReference type="Proteomes" id="UP000437862"/>
    </source>
</evidence>
<sequence>MKRHLPLISAALLAAFLAVLVLRGFAETTLLLILSSLFMFAASAASAVHLLGGRATLRFVLIAVVTGWLAEQLGSSYGWFFGDYTYTEVLGPRVGDVPIVIPLMWFGLTYGAYVIANLIVWQAPVDRSEGTGWMLVLALLAALIVTSWDLAADPYFVRTLKAWIMEKQDGWWFGETLQGFVGWAGVSFAIILAFRLTLRRAPIAPALPAARRHVLVPLAIYGGSLVFQVALVEPVELRTVAFFALGVPLLAAACGLARWRATTPITSTSE</sequence>
<protein>
    <submittedName>
        <fullName evidence="2">Carotenoid biosynthesis protein</fullName>
    </submittedName>
    <submittedName>
        <fullName evidence="3">Putative membrane protein</fullName>
    </submittedName>
</protein>
<organism evidence="3 4">
    <name type="scientific">Pseudoduganella flava</name>
    <dbReference type="NCBI Taxonomy" id="871742"/>
    <lineage>
        <taxon>Bacteria</taxon>
        <taxon>Pseudomonadati</taxon>
        <taxon>Pseudomonadota</taxon>
        <taxon>Betaproteobacteria</taxon>
        <taxon>Burkholderiales</taxon>
        <taxon>Oxalobacteraceae</taxon>
        <taxon>Telluria group</taxon>
        <taxon>Pseudoduganella</taxon>
    </lineage>
</organism>
<dbReference type="RefSeq" id="WP_145873514.1">
    <property type="nucleotide sequence ID" value="NZ_CP046904.1"/>
</dbReference>
<dbReference type="Proteomes" id="UP000437862">
    <property type="component" value="Chromosome"/>
</dbReference>
<dbReference type="PANTHER" id="PTHR39419:SF1">
    <property type="entry name" value="SLL0814 PROTEIN"/>
    <property type="match status" value="1"/>
</dbReference>
<reference evidence="2 5" key="3">
    <citation type="submission" date="2019-12" db="EMBL/GenBank/DDBJ databases">
        <title>Draft Genome Sequences of Six Type Strains of the Genus Massilia.</title>
        <authorList>
            <person name="Miess H."/>
            <person name="Frediansyah A."/>
            <person name="Goeker M."/>
            <person name="Gross H."/>
        </authorList>
    </citation>
    <scope>NUCLEOTIDE SEQUENCE [LARGE SCALE GENOMIC DNA]</scope>
    <source>
        <strain evidence="2 5">DSM 26639</strain>
    </source>
</reference>
<feature type="transmembrane region" description="Helical" evidence="1">
    <location>
        <begin position="99"/>
        <end position="120"/>
    </location>
</feature>
<dbReference type="Pfam" id="PF04240">
    <property type="entry name" value="Caroten_synth"/>
    <property type="match status" value="1"/>
</dbReference>
<evidence type="ECO:0000313" key="4">
    <source>
        <dbReference type="Proteomes" id="UP000315112"/>
    </source>
</evidence>
<dbReference type="OrthoDB" id="9811293at2"/>
<feature type="transmembrane region" description="Helical" evidence="1">
    <location>
        <begin position="59"/>
        <end position="79"/>
    </location>
</feature>
<accession>A0A562Q0K5</accession>
<name>A0A562Q0K5_9BURK</name>
<dbReference type="PANTHER" id="PTHR39419">
    <property type="entry name" value="SLL0814 PROTEIN"/>
    <property type="match status" value="1"/>
</dbReference>
<keyword evidence="1" id="KW-1133">Transmembrane helix</keyword>
<keyword evidence="1" id="KW-0472">Membrane</keyword>
<dbReference type="EMBL" id="VLKW01000002">
    <property type="protein sequence ID" value="TWI49856.1"/>
    <property type="molecule type" value="Genomic_DNA"/>
</dbReference>
<dbReference type="Proteomes" id="UP000315112">
    <property type="component" value="Unassembled WGS sequence"/>
</dbReference>
<evidence type="ECO:0000313" key="3">
    <source>
        <dbReference type="EMBL" id="TWI49856.1"/>
    </source>
</evidence>
<dbReference type="AlphaFoldDB" id="A0A562Q0K5"/>
<dbReference type="InterPro" id="IPR007354">
    <property type="entry name" value="CruF-like"/>
</dbReference>
<feature type="transmembrane region" description="Helical" evidence="1">
    <location>
        <begin position="237"/>
        <end position="257"/>
    </location>
</feature>
<feature type="transmembrane region" description="Helical" evidence="1">
    <location>
        <begin position="33"/>
        <end position="52"/>
    </location>
</feature>
<dbReference type="EMBL" id="CP046904">
    <property type="protein sequence ID" value="QGZ38580.1"/>
    <property type="molecule type" value="Genomic_DNA"/>
</dbReference>
<feature type="transmembrane region" description="Helical" evidence="1">
    <location>
        <begin position="132"/>
        <end position="151"/>
    </location>
</feature>
<evidence type="ECO:0000313" key="2">
    <source>
        <dbReference type="EMBL" id="QGZ38580.1"/>
    </source>
</evidence>
<gene>
    <name evidence="2" type="ORF">GO485_05595</name>
    <name evidence="3" type="ORF">IP92_01079</name>
</gene>
<keyword evidence="1" id="KW-0812">Transmembrane</keyword>
<feature type="transmembrane region" description="Helical" evidence="1">
    <location>
        <begin position="214"/>
        <end position="231"/>
    </location>
</feature>
<evidence type="ECO:0000256" key="1">
    <source>
        <dbReference type="SAM" id="Phobius"/>
    </source>
</evidence>
<reference evidence="3 4" key="1">
    <citation type="journal article" date="2015" name="Stand. Genomic Sci.">
        <title>Genomic Encyclopedia of Bacterial and Archaeal Type Strains, Phase III: the genomes of soil and plant-associated and newly described type strains.</title>
        <authorList>
            <person name="Whitman W.B."/>
            <person name="Woyke T."/>
            <person name="Klenk H.P."/>
            <person name="Zhou Y."/>
            <person name="Lilburn T.G."/>
            <person name="Beck B.J."/>
            <person name="De Vos P."/>
            <person name="Vandamme P."/>
            <person name="Eisen J.A."/>
            <person name="Garrity G."/>
            <person name="Hugenholtz P."/>
            <person name="Kyrpides N.C."/>
        </authorList>
    </citation>
    <scope>NUCLEOTIDE SEQUENCE [LARGE SCALE GENOMIC DNA]</scope>
    <source>
        <strain evidence="3 4">CGMCC 1.10685</strain>
    </source>
</reference>
<keyword evidence="5" id="KW-1185">Reference proteome</keyword>
<proteinExistence type="predicted"/>
<reference evidence="3" key="2">
    <citation type="submission" date="2019-07" db="EMBL/GenBank/DDBJ databases">
        <authorList>
            <person name="Whitman W."/>
            <person name="Huntemann M."/>
            <person name="Clum A."/>
            <person name="Pillay M."/>
            <person name="Palaniappan K."/>
            <person name="Varghese N."/>
            <person name="Mikhailova N."/>
            <person name="Stamatis D."/>
            <person name="Reddy T."/>
            <person name="Daum C."/>
            <person name="Shapiro N."/>
            <person name="Ivanova N."/>
            <person name="Kyrpides N."/>
            <person name="Woyke T."/>
        </authorList>
    </citation>
    <scope>NUCLEOTIDE SEQUENCE</scope>
    <source>
        <strain evidence="3">CGMCC 1.10685</strain>
    </source>
</reference>